<proteinExistence type="predicted"/>
<dbReference type="GO" id="GO:0032259">
    <property type="term" value="P:methylation"/>
    <property type="evidence" value="ECO:0007669"/>
    <property type="project" value="UniProtKB-KW"/>
</dbReference>
<name>A0ABY1FJA4_9GAMM</name>
<organism evidence="2 3">
    <name type="scientific">Marinobacter salarius</name>
    <dbReference type="NCBI Taxonomy" id="1420917"/>
    <lineage>
        <taxon>Bacteria</taxon>
        <taxon>Pseudomonadati</taxon>
        <taxon>Pseudomonadota</taxon>
        <taxon>Gammaproteobacteria</taxon>
        <taxon>Pseudomonadales</taxon>
        <taxon>Marinobacteraceae</taxon>
        <taxon>Marinobacter</taxon>
    </lineage>
</organism>
<evidence type="ECO:0000313" key="2">
    <source>
        <dbReference type="EMBL" id="SFL45384.1"/>
    </source>
</evidence>
<dbReference type="EMBL" id="FOTV01000002">
    <property type="protein sequence ID" value="SFL45384.1"/>
    <property type="molecule type" value="Genomic_DNA"/>
</dbReference>
<dbReference type="Gene3D" id="3.40.50.150">
    <property type="entry name" value="Vaccinia Virus protein VP39"/>
    <property type="match status" value="1"/>
</dbReference>
<protein>
    <submittedName>
        <fullName evidence="2">Methyltransferase domain-containing protein</fullName>
    </submittedName>
</protein>
<accession>A0ABY1FJA4</accession>
<evidence type="ECO:0000259" key="1">
    <source>
        <dbReference type="Pfam" id="PF13649"/>
    </source>
</evidence>
<gene>
    <name evidence="2" type="ORF">SAMN04487868_10234</name>
</gene>
<dbReference type="Proteomes" id="UP000199211">
    <property type="component" value="Unassembled WGS sequence"/>
</dbReference>
<dbReference type="InterPro" id="IPR029063">
    <property type="entry name" value="SAM-dependent_MTases_sf"/>
</dbReference>
<keyword evidence="2" id="KW-0808">Transferase</keyword>
<keyword evidence="2" id="KW-0489">Methyltransferase</keyword>
<evidence type="ECO:0000313" key="3">
    <source>
        <dbReference type="Proteomes" id="UP000199211"/>
    </source>
</evidence>
<dbReference type="InterPro" id="IPR041698">
    <property type="entry name" value="Methyltransf_25"/>
</dbReference>
<dbReference type="CDD" id="cd02440">
    <property type="entry name" value="AdoMet_MTases"/>
    <property type="match status" value="1"/>
</dbReference>
<dbReference type="Pfam" id="PF13649">
    <property type="entry name" value="Methyltransf_25"/>
    <property type="match status" value="1"/>
</dbReference>
<dbReference type="GO" id="GO:0008168">
    <property type="term" value="F:methyltransferase activity"/>
    <property type="evidence" value="ECO:0007669"/>
    <property type="project" value="UniProtKB-KW"/>
</dbReference>
<comment type="caution">
    <text evidence="2">The sequence shown here is derived from an EMBL/GenBank/DDBJ whole genome shotgun (WGS) entry which is preliminary data.</text>
</comment>
<sequence>MNSNLQVYNNFVHEYTDYTLTPTEINILHRFKDNWHNTSMLDIGVGTGRTTYTFSALVMEYHGIDYSSGMVERCKQALGNRANTEITVQDATNLSKFYGRDFDFVMFSLNGIDSVEHEERIQILSEISKVISREGYFFFSTHSLYSLPFSPKLPKLNFKRPLSSLYYWLKALKRLLRTKFHYRNVDTEAVLRNDKYTLVTGDHDFQMAIYHIKPAHQVTQLEDLGFEICTVYSQQGEVVDPKSYTGSGYMYFLCRPRQIAT</sequence>
<feature type="domain" description="Methyltransferase" evidence="1">
    <location>
        <begin position="41"/>
        <end position="135"/>
    </location>
</feature>
<dbReference type="RefSeq" id="WP_091641168.1">
    <property type="nucleotide sequence ID" value="NZ_FOTV01000002.1"/>
</dbReference>
<keyword evidence="3" id="KW-1185">Reference proteome</keyword>
<dbReference type="SUPFAM" id="SSF53335">
    <property type="entry name" value="S-adenosyl-L-methionine-dependent methyltransferases"/>
    <property type="match status" value="1"/>
</dbReference>
<reference evidence="2 3" key="1">
    <citation type="submission" date="2016-10" db="EMBL/GenBank/DDBJ databases">
        <authorList>
            <person name="Varghese N."/>
            <person name="Submissions S."/>
        </authorList>
    </citation>
    <scope>NUCLEOTIDE SEQUENCE [LARGE SCALE GENOMIC DNA]</scope>
    <source>
        <strain evidence="2 3">DSM 26291</strain>
    </source>
</reference>